<dbReference type="Gene3D" id="2.60.40.1610">
    <property type="entry name" value="Domain of unknown function DUF1254"/>
    <property type="match status" value="1"/>
</dbReference>
<reference evidence="3 4" key="1">
    <citation type="submission" date="2019-03" db="EMBL/GenBank/DDBJ databases">
        <title>Paraburkholderia sp. 4M-K11, isolated from subtropical forest soil.</title>
        <authorList>
            <person name="Gao Z.-H."/>
            <person name="Qiu L.-H."/>
        </authorList>
    </citation>
    <scope>NUCLEOTIDE SEQUENCE [LARGE SCALE GENOMIC DNA]</scope>
    <source>
        <strain evidence="3 4">4M-K11</strain>
    </source>
</reference>
<dbReference type="PANTHER" id="PTHR36509:SF2">
    <property type="entry name" value="BLL3101 PROTEIN"/>
    <property type="match status" value="1"/>
</dbReference>
<feature type="domain" description="DUF1254" evidence="2">
    <location>
        <begin position="71"/>
        <end position="202"/>
    </location>
</feature>
<dbReference type="InterPro" id="IPR010679">
    <property type="entry name" value="DUF1254"/>
</dbReference>
<evidence type="ECO:0000313" key="4">
    <source>
        <dbReference type="Proteomes" id="UP000295722"/>
    </source>
</evidence>
<dbReference type="OrthoDB" id="104565at2"/>
<dbReference type="Gene3D" id="2.60.120.600">
    <property type="entry name" value="Domain of unknown function DUF1214, C-terminal domain"/>
    <property type="match status" value="1"/>
</dbReference>
<dbReference type="PANTHER" id="PTHR36509">
    <property type="entry name" value="BLL3101 PROTEIN"/>
    <property type="match status" value="1"/>
</dbReference>
<name>A0A4R5M751_9BURK</name>
<feature type="domain" description="DUF1214" evidence="1">
    <location>
        <begin position="344"/>
        <end position="454"/>
    </location>
</feature>
<proteinExistence type="predicted"/>
<dbReference type="InterPro" id="IPR037049">
    <property type="entry name" value="DUF1214_C_sf"/>
</dbReference>
<dbReference type="InterPro" id="IPR037050">
    <property type="entry name" value="DUF1254_sf"/>
</dbReference>
<dbReference type="AlphaFoldDB" id="A0A4R5M751"/>
<evidence type="ECO:0000313" key="3">
    <source>
        <dbReference type="EMBL" id="TDG21548.1"/>
    </source>
</evidence>
<dbReference type="Pfam" id="PF06863">
    <property type="entry name" value="DUF1254"/>
    <property type="match status" value="1"/>
</dbReference>
<dbReference type="Pfam" id="PF06742">
    <property type="entry name" value="DUF1214"/>
    <property type="match status" value="1"/>
</dbReference>
<comment type="caution">
    <text evidence="3">The sequence shown here is derived from an EMBL/GenBank/DDBJ whole genome shotgun (WGS) entry which is preliminary data.</text>
</comment>
<protein>
    <submittedName>
        <fullName evidence="3">DUF1254 domain-containing protein</fullName>
    </submittedName>
</protein>
<gene>
    <name evidence="3" type="ORF">EYW47_22050</name>
</gene>
<dbReference type="RefSeq" id="WP_133196950.1">
    <property type="nucleotide sequence ID" value="NZ_JBHUCW010000033.1"/>
</dbReference>
<dbReference type="EMBL" id="SMRP01000011">
    <property type="protein sequence ID" value="TDG21548.1"/>
    <property type="molecule type" value="Genomic_DNA"/>
</dbReference>
<dbReference type="SUPFAM" id="SSF160935">
    <property type="entry name" value="VPA0735-like"/>
    <property type="match status" value="1"/>
</dbReference>
<organism evidence="3 4">
    <name type="scientific">Paraburkholderia silviterrae</name>
    <dbReference type="NCBI Taxonomy" id="2528715"/>
    <lineage>
        <taxon>Bacteria</taxon>
        <taxon>Pseudomonadati</taxon>
        <taxon>Pseudomonadota</taxon>
        <taxon>Betaproteobacteria</taxon>
        <taxon>Burkholderiales</taxon>
        <taxon>Burkholderiaceae</taxon>
        <taxon>Paraburkholderia</taxon>
    </lineage>
</organism>
<sequence length="470" mass="51905">MQVVAGATTGTGNGLGAMPGKMRLTEPYVRMIARNAYFWAWPMVNAYNRRVAVGHVPEPGLAGGMMPIAPPNRLAMLSDYVDPTERLVACPNQDVVYGGGIAALDQSPVVIQIPDFGKRFWVFQVVNLRTDSIASLGAMYGTKPGFYLLAGPDWHGEVPKGITAVLRSDTQTAFVVPRIFLDDTPADHAAVQSAITGIDMYPLASYDGVMKHRDWSQLRRYPAVPRSGDDPGEKRWVFPEKFFDELPAVLRDAPARPSEEARYAEILSVIAATRNDPALRSAMVDEAQRAQTELVDPLLQFRNFGIPLAGNWTTQNDGARFGTQYFMRTAVARSSIFVNKPEETRYFSLDLDAAGTRLDGAKRYTVTFAKGQLPPVRGFWSLTMYDQYHFFVPNALGRYALGTRNLDLKPNADGSLTLYIQADEPSDPAQRANWLPAPAGQPFSLMLRAYWPEQAIASGEWTPPPVVVAR</sequence>
<dbReference type="Proteomes" id="UP000295722">
    <property type="component" value="Unassembled WGS sequence"/>
</dbReference>
<dbReference type="InterPro" id="IPR010621">
    <property type="entry name" value="DUF1214"/>
</dbReference>
<accession>A0A4R5M751</accession>
<keyword evidence="4" id="KW-1185">Reference proteome</keyword>
<evidence type="ECO:0000259" key="2">
    <source>
        <dbReference type="Pfam" id="PF06863"/>
    </source>
</evidence>
<evidence type="ECO:0000259" key="1">
    <source>
        <dbReference type="Pfam" id="PF06742"/>
    </source>
</evidence>